<keyword evidence="3" id="KW-1185">Reference proteome</keyword>
<dbReference type="InParanoid" id="A0A0C3FRW3"/>
<dbReference type="Proteomes" id="UP000054166">
    <property type="component" value="Unassembled WGS sequence"/>
</dbReference>
<feature type="compositionally biased region" description="Pro residues" evidence="1">
    <location>
        <begin position="337"/>
        <end position="347"/>
    </location>
</feature>
<name>A0A0C3FRW3_PILCF</name>
<dbReference type="OrthoDB" id="3238775at2759"/>
<sequence>MFPCIPQGPPPPLYQHPPPYEENVAPDNPSSPSELDFDVLANLGPSTQIDMRAQGATEPIQQRGPEAFAASNSGSVPCNEAHNSALRIVQYEALIWVVPSPKKTSGWKNQKAAKLDPIAYGPAEFLTQIAGIVDSSQHLLTVSCFKWRWQKPANSIWVLLRDENGYLSFLRKIREPWALSAAGASSLPDTHVSEPDDSDDDTWDSRHKRPKFDDKLENLVSEIDQKYSKLVWAAAIRKGTATITSIPIGSNLFSTQHAAKKLTKPKPSNTEAVSSDSPTIPTTPAPAPPSTPFHHLPYAPFLPSPYVYPPYYPFTPPNFLGPPSFERGGPLNWGNQPPQPPSSPPPAAEYSVNEFCEAYDISFAARTKLDQLGFEMGDDLSFISEAQYESIGFKHLEWGRVLKAYRKFKRDRK</sequence>
<feature type="region of interest" description="Disordered" evidence="1">
    <location>
        <begin position="325"/>
        <end position="348"/>
    </location>
</feature>
<evidence type="ECO:0000256" key="1">
    <source>
        <dbReference type="SAM" id="MobiDB-lite"/>
    </source>
</evidence>
<reference evidence="2 3" key="1">
    <citation type="submission" date="2014-04" db="EMBL/GenBank/DDBJ databases">
        <authorList>
            <consortium name="DOE Joint Genome Institute"/>
            <person name="Kuo A."/>
            <person name="Tarkka M."/>
            <person name="Buscot F."/>
            <person name="Kohler A."/>
            <person name="Nagy L.G."/>
            <person name="Floudas D."/>
            <person name="Copeland A."/>
            <person name="Barry K.W."/>
            <person name="Cichocki N."/>
            <person name="Veneault-Fourrey C."/>
            <person name="LaButti K."/>
            <person name="Lindquist E.A."/>
            <person name="Lipzen A."/>
            <person name="Lundell T."/>
            <person name="Morin E."/>
            <person name="Murat C."/>
            <person name="Sun H."/>
            <person name="Tunlid A."/>
            <person name="Henrissat B."/>
            <person name="Grigoriev I.V."/>
            <person name="Hibbett D.S."/>
            <person name="Martin F."/>
            <person name="Nordberg H.P."/>
            <person name="Cantor M.N."/>
            <person name="Hua S.X."/>
        </authorList>
    </citation>
    <scope>NUCLEOTIDE SEQUENCE [LARGE SCALE GENOMIC DNA]</scope>
    <source>
        <strain evidence="2 3">F 1598</strain>
    </source>
</reference>
<feature type="region of interest" description="Disordered" evidence="1">
    <location>
        <begin position="1"/>
        <end position="35"/>
    </location>
</feature>
<evidence type="ECO:0000313" key="3">
    <source>
        <dbReference type="Proteomes" id="UP000054166"/>
    </source>
</evidence>
<dbReference type="AlphaFoldDB" id="A0A0C3FRW3"/>
<feature type="compositionally biased region" description="Pro residues" evidence="1">
    <location>
        <begin position="1"/>
        <end position="20"/>
    </location>
</feature>
<reference evidence="3" key="2">
    <citation type="submission" date="2015-01" db="EMBL/GenBank/DDBJ databases">
        <title>Evolutionary Origins and Diversification of the Mycorrhizal Mutualists.</title>
        <authorList>
            <consortium name="DOE Joint Genome Institute"/>
            <consortium name="Mycorrhizal Genomics Consortium"/>
            <person name="Kohler A."/>
            <person name="Kuo A."/>
            <person name="Nagy L.G."/>
            <person name="Floudas D."/>
            <person name="Copeland A."/>
            <person name="Barry K.W."/>
            <person name="Cichocki N."/>
            <person name="Veneault-Fourrey C."/>
            <person name="LaButti K."/>
            <person name="Lindquist E.A."/>
            <person name="Lipzen A."/>
            <person name="Lundell T."/>
            <person name="Morin E."/>
            <person name="Murat C."/>
            <person name="Riley R."/>
            <person name="Ohm R."/>
            <person name="Sun H."/>
            <person name="Tunlid A."/>
            <person name="Henrissat B."/>
            <person name="Grigoriev I.V."/>
            <person name="Hibbett D.S."/>
            <person name="Martin F."/>
        </authorList>
    </citation>
    <scope>NUCLEOTIDE SEQUENCE [LARGE SCALE GENOMIC DNA]</scope>
    <source>
        <strain evidence="3">F 1598</strain>
    </source>
</reference>
<protein>
    <submittedName>
        <fullName evidence="2">Uncharacterized protein</fullName>
    </submittedName>
</protein>
<feature type="region of interest" description="Disordered" evidence="1">
    <location>
        <begin position="184"/>
        <end position="209"/>
    </location>
</feature>
<feature type="region of interest" description="Disordered" evidence="1">
    <location>
        <begin position="259"/>
        <end position="288"/>
    </location>
</feature>
<dbReference type="EMBL" id="KN832994">
    <property type="protein sequence ID" value="KIM82489.1"/>
    <property type="molecule type" value="Genomic_DNA"/>
</dbReference>
<organism evidence="2 3">
    <name type="scientific">Piloderma croceum (strain F 1598)</name>
    <dbReference type="NCBI Taxonomy" id="765440"/>
    <lineage>
        <taxon>Eukaryota</taxon>
        <taxon>Fungi</taxon>
        <taxon>Dikarya</taxon>
        <taxon>Basidiomycota</taxon>
        <taxon>Agaricomycotina</taxon>
        <taxon>Agaricomycetes</taxon>
        <taxon>Agaricomycetidae</taxon>
        <taxon>Atheliales</taxon>
        <taxon>Atheliaceae</taxon>
        <taxon>Piloderma</taxon>
    </lineage>
</organism>
<gene>
    <name evidence="2" type="ORF">PILCRDRAFT_88552</name>
</gene>
<dbReference type="HOGENOM" id="CLU_665830_0_0_1"/>
<proteinExistence type="predicted"/>
<accession>A0A0C3FRW3</accession>
<evidence type="ECO:0000313" key="2">
    <source>
        <dbReference type="EMBL" id="KIM82489.1"/>
    </source>
</evidence>